<dbReference type="PANTHER" id="PTHR30544:SF5">
    <property type="entry name" value="RADICAL SAM CORE DOMAIN-CONTAINING PROTEIN"/>
    <property type="match status" value="1"/>
</dbReference>
<evidence type="ECO:0000256" key="1">
    <source>
        <dbReference type="ARBA" id="ARBA00001966"/>
    </source>
</evidence>
<dbReference type="GO" id="GO:0046872">
    <property type="term" value="F:metal ion binding"/>
    <property type="evidence" value="ECO:0007669"/>
    <property type="project" value="UniProtKB-KW"/>
</dbReference>
<dbReference type="NCBIfam" id="NF011034">
    <property type="entry name" value="PRK14464.1"/>
    <property type="match status" value="1"/>
</dbReference>
<gene>
    <name evidence="12" type="primary">rlmN_16</name>
    <name evidence="12" type="ORF">GALL_310800</name>
</gene>
<dbReference type="PANTHER" id="PTHR30544">
    <property type="entry name" value="23S RRNA METHYLTRANSFERASE"/>
    <property type="match status" value="1"/>
</dbReference>
<dbReference type="AlphaFoldDB" id="A0A1J5R4T0"/>
<keyword evidence="4" id="KW-0963">Cytoplasm</keyword>
<dbReference type="InterPro" id="IPR058240">
    <property type="entry name" value="rSAM_sf"/>
</dbReference>
<dbReference type="InterPro" id="IPR007197">
    <property type="entry name" value="rSAM"/>
</dbReference>
<dbReference type="SFLD" id="SFLDF00275">
    <property type="entry name" value="adenosine_C2_methyltransferase"/>
    <property type="match status" value="1"/>
</dbReference>
<reference evidence="12" key="1">
    <citation type="submission" date="2016-10" db="EMBL/GenBank/DDBJ databases">
        <title>Sequence of Gallionella enrichment culture.</title>
        <authorList>
            <person name="Poehlein A."/>
            <person name="Muehling M."/>
            <person name="Daniel R."/>
        </authorList>
    </citation>
    <scope>NUCLEOTIDE SEQUENCE</scope>
</reference>
<keyword evidence="10" id="KW-0411">Iron-sulfur</keyword>
<keyword evidence="9" id="KW-0408">Iron</keyword>
<evidence type="ECO:0000313" key="12">
    <source>
        <dbReference type="EMBL" id="OIQ87055.1"/>
    </source>
</evidence>
<protein>
    <submittedName>
        <fullName evidence="12">Putative dual-specificity RNA methyltransferase RlmN</fullName>
        <ecNumber evidence="12">2.1.1.-</ecNumber>
        <ecNumber evidence="12">2.1.1.192</ecNumber>
    </submittedName>
</protein>
<keyword evidence="6 12" id="KW-0808">Transferase</keyword>
<evidence type="ECO:0000256" key="5">
    <source>
        <dbReference type="ARBA" id="ARBA00022603"/>
    </source>
</evidence>
<evidence type="ECO:0000256" key="9">
    <source>
        <dbReference type="ARBA" id="ARBA00023004"/>
    </source>
</evidence>
<keyword evidence="5 12" id="KW-0489">Methyltransferase</keyword>
<dbReference type="SFLD" id="SFLDG01062">
    <property type="entry name" value="methyltransferase_(Class_A)"/>
    <property type="match status" value="1"/>
</dbReference>
<dbReference type="GO" id="GO:0008173">
    <property type="term" value="F:RNA methyltransferase activity"/>
    <property type="evidence" value="ECO:0007669"/>
    <property type="project" value="InterPro"/>
</dbReference>
<feature type="domain" description="Radical SAM core" evidence="11">
    <location>
        <begin position="137"/>
        <end position="363"/>
    </location>
</feature>
<dbReference type="InterPro" id="IPR040072">
    <property type="entry name" value="Methyltransferase_A"/>
</dbReference>
<keyword evidence="3" id="KW-0004">4Fe-4S</keyword>
<dbReference type="InterPro" id="IPR004383">
    <property type="entry name" value="rRNA_lsu_MTrfase_RlmN/Cfr"/>
</dbReference>
<dbReference type="GO" id="GO:0030488">
    <property type="term" value="P:tRNA methylation"/>
    <property type="evidence" value="ECO:0007669"/>
    <property type="project" value="TreeGrafter"/>
</dbReference>
<keyword evidence="7" id="KW-0949">S-adenosyl-L-methionine</keyword>
<evidence type="ECO:0000256" key="10">
    <source>
        <dbReference type="ARBA" id="ARBA00023014"/>
    </source>
</evidence>
<dbReference type="GO" id="GO:0070475">
    <property type="term" value="P:rRNA base methylation"/>
    <property type="evidence" value="ECO:0007669"/>
    <property type="project" value="TreeGrafter"/>
</dbReference>
<name>A0A1J5R4T0_9ZZZZ</name>
<evidence type="ECO:0000259" key="11">
    <source>
        <dbReference type="PROSITE" id="PS51918"/>
    </source>
</evidence>
<dbReference type="EC" id="2.1.1.-" evidence="12"/>
<dbReference type="Gene3D" id="3.20.20.70">
    <property type="entry name" value="Aldolase class I"/>
    <property type="match status" value="1"/>
</dbReference>
<dbReference type="SUPFAM" id="SSF102114">
    <property type="entry name" value="Radical SAM enzymes"/>
    <property type="match status" value="1"/>
</dbReference>
<comment type="caution">
    <text evidence="12">The sequence shown here is derived from an EMBL/GenBank/DDBJ whole genome shotgun (WGS) entry which is preliminary data.</text>
</comment>
<evidence type="ECO:0000256" key="7">
    <source>
        <dbReference type="ARBA" id="ARBA00022691"/>
    </source>
</evidence>
<dbReference type="CDD" id="cd01335">
    <property type="entry name" value="Radical_SAM"/>
    <property type="match status" value="1"/>
</dbReference>
<dbReference type="SFLD" id="SFLDS00029">
    <property type="entry name" value="Radical_SAM"/>
    <property type="match status" value="1"/>
</dbReference>
<dbReference type="EMBL" id="MLJW01000443">
    <property type="protein sequence ID" value="OIQ87055.1"/>
    <property type="molecule type" value="Genomic_DNA"/>
</dbReference>
<accession>A0A1J5R4T0</accession>
<dbReference type="Pfam" id="PF04055">
    <property type="entry name" value="Radical_SAM"/>
    <property type="match status" value="1"/>
</dbReference>
<dbReference type="GO" id="GO:0005737">
    <property type="term" value="C:cytoplasm"/>
    <property type="evidence" value="ECO:0007669"/>
    <property type="project" value="UniProtKB-SubCell"/>
</dbReference>
<sequence length="391" mass="42875">MNPDSHTPVLFQSSNAKPASPIRIAELRQRLRDLGAKPCHEDRLFRGWSQVCSYDRKGSPAETFFPLALRDELPGIEAELDGLARLHSEHPVSCRGRHDSFLSPSHGANIARASSRNEGVARLLVELADGQMVESVLLPRGGLCVSTQVGCAVGCVFCMSGRDGLLRQLGSAEIVAQVVLARKRRAVSKVVFMGMGEPAHNLDNVLEAIQLLGTQGNIGHKNLVFSTVGDVRVFERLPMEKVKPALALSLHTTDAALRKKLLPHAPPVAIEELVERAELYALATGYPVQYQWTLIEGVNDSDDEVENIARLLSGKYAVMNFIPFNEVDGLDYRRPSPERIATMEHTLNRQGVYCRVRDSAGQEVEGACGQLRARAAKESRNKSIVRTGTQS</sequence>
<evidence type="ECO:0000256" key="4">
    <source>
        <dbReference type="ARBA" id="ARBA00022490"/>
    </source>
</evidence>
<dbReference type="InterPro" id="IPR013785">
    <property type="entry name" value="Aldolase_TIM"/>
</dbReference>
<evidence type="ECO:0000256" key="3">
    <source>
        <dbReference type="ARBA" id="ARBA00022485"/>
    </source>
</evidence>
<keyword evidence="8" id="KW-0479">Metal-binding</keyword>
<dbReference type="GO" id="GO:0051539">
    <property type="term" value="F:4 iron, 4 sulfur cluster binding"/>
    <property type="evidence" value="ECO:0007669"/>
    <property type="project" value="UniProtKB-KW"/>
</dbReference>
<evidence type="ECO:0000256" key="2">
    <source>
        <dbReference type="ARBA" id="ARBA00004496"/>
    </source>
</evidence>
<comment type="subcellular location">
    <subcellularLocation>
        <location evidence="2">Cytoplasm</location>
    </subcellularLocation>
</comment>
<dbReference type="PROSITE" id="PS51918">
    <property type="entry name" value="RADICAL_SAM"/>
    <property type="match status" value="1"/>
</dbReference>
<evidence type="ECO:0000256" key="6">
    <source>
        <dbReference type="ARBA" id="ARBA00022679"/>
    </source>
</evidence>
<dbReference type="EC" id="2.1.1.192" evidence="12"/>
<comment type="cofactor">
    <cofactor evidence="1">
        <name>[4Fe-4S] cluster</name>
        <dbReference type="ChEBI" id="CHEBI:49883"/>
    </cofactor>
</comment>
<evidence type="ECO:0000256" key="8">
    <source>
        <dbReference type="ARBA" id="ARBA00022723"/>
    </source>
</evidence>
<organism evidence="12">
    <name type="scientific">mine drainage metagenome</name>
    <dbReference type="NCBI Taxonomy" id="410659"/>
    <lineage>
        <taxon>unclassified sequences</taxon>
        <taxon>metagenomes</taxon>
        <taxon>ecological metagenomes</taxon>
    </lineage>
</organism>
<proteinExistence type="predicted"/>